<accession>A0AAE1A775</accession>
<evidence type="ECO:0000256" key="1">
    <source>
        <dbReference type="SAM" id="SignalP"/>
    </source>
</evidence>
<protein>
    <submittedName>
        <fullName evidence="2">Uncharacterized protein</fullName>
    </submittedName>
</protein>
<sequence length="438" mass="47647">MNFLTLLLTVLFLLSFLHINTAERTQCEDDWYGPDCQSQCHCAGSAPCGRDEGSCTSGCHQDCSAPTASTCITVLDLLHVVETIVPVAQAVTRTSSAPTASTIVTLLGLFYVVETMVPVAQAVTRTGSAPTASTSVTVLGLLHVVETIVPVAQAVTRTGSAPTASTCVTVLGLLHVVETMVPVSLAVTRTGFAKSKNKKIYLNKAVNYKKERLKRQSTGLVSKTTYDIVCKTQKPAKKFVLFDQEKKEKKIKAFSAFLVKIKDKKVRLQTTSAQVSRSLTQSVDFFVYGGFVAANHNRASWTTGHEGLCGYPTHLPVFWDSASSDVLQAAEWALKSIYACLSSAGAERSFSIYNVVFSETHTNCERGKYSTDCTEVCNESCDGENNPCDKIDGACSQGCDPRYTGIFCQPQDKDINDWSKSCNLANQDRSRDVMEKKL</sequence>
<proteinExistence type="predicted"/>
<comment type="caution">
    <text evidence="2">The sequence shown here is derived from an EMBL/GenBank/DDBJ whole genome shotgun (WGS) entry which is preliminary data.</text>
</comment>
<keyword evidence="3" id="KW-1185">Reference proteome</keyword>
<dbReference type="EMBL" id="JAWDGP010002520">
    <property type="protein sequence ID" value="KAK3782290.1"/>
    <property type="molecule type" value="Genomic_DNA"/>
</dbReference>
<dbReference type="Proteomes" id="UP001283361">
    <property type="component" value="Unassembled WGS sequence"/>
</dbReference>
<evidence type="ECO:0000313" key="3">
    <source>
        <dbReference type="Proteomes" id="UP001283361"/>
    </source>
</evidence>
<reference evidence="2" key="1">
    <citation type="journal article" date="2023" name="G3 (Bethesda)">
        <title>A reference genome for the long-term kleptoplast-retaining sea slug Elysia crispata morphotype clarki.</title>
        <authorList>
            <person name="Eastman K.E."/>
            <person name="Pendleton A.L."/>
            <person name="Shaikh M.A."/>
            <person name="Suttiyut T."/>
            <person name="Ogas R."/>
            <person name="Tomko P."/>
            <person name="Gavelis G."/>
            <person name="Widhalm J.R."/>
            <person name="Wisecaver J.H."/>
        </authorList>
    </citation>
    <scope>NUCLEOTIDE SEQUENCE</scope>
    <source>
        <strain evidence="2">ECLA1</strain>
    </source>
</reference>
<evidence type="ECO:0000313" key="2">
    <source>
        <dbReference type="EMBL" id="KAK3782290.1"/>
    </source>
</evidence>
<gene>
    <name evidence="2" type="ORF">RRG08_046400</name>
</gene>
<dbReference type="AlphaFoldDB" id="A0AAE1A775"/>
<name>A0AAE1A775_9GAST</name>
<feature type="chain" id="PRO_5042236490" evidence="1">
    <location>
        <begin position="23"/>
        <end position="438"/>
    </location>
</feature>
<keyword evidence="1" id="KW-0732">Signal</keyword>
<organism evidence="2 3">
    <name type="scientific">Elysia crispata</name>
    <name type="common">lettuce slug</name>
    <dbReference type="NCBI Taxonomy" id="231223"/>
    <lineage>
        <taxon>Eukaryota</taxon>
        <taxon>Metazoa</taxon>
        <taxon>Spiralia</taxon>
        <taxon>Lophotrochozoa</taxon>
        <taxon>Mollusca</taxon>
        <taxon>Gastropoda</taxon>
        <taxon>Heterobranchia</taxon>
        <taxon>Euthyneura</taxon>
        <taxon>Panpulmonata</taxon>
        <taxon>Sacoglossa</taxon>
        <taxon>Placobranchoidea</taxon>
        <taxon>Plakobranchidae</taxon>
        <taxon>Elysia</taxon>
    </lineage>
</organism>
<feature type="signal peptide" evidence="1">
    <location>
        <begin position="1"/>
        <end position="22"/>
    </location>
</feature>